<proteinExistence type="predicted"/>
<gene>
    <name evidence="1" type="ORF">WA1_26565</name>
</gene>
<evidence type="ECO:0000313" key="2">
    <source>
        <dbReference type="Proteomes" id="UP000076925"/>
    </source>
</evidence>
<dbReference type="OrthoDB" id="503572at2"/>
<accession>A0A139X6R9</accession>
<dbReference type="AlphaFoldDB" id="A0A139X6R9"/>
<comment type="caution">
    <text evidence="1">The sequence shown here is derived from an EMBL/GenBank/DDBJ whole genome shotgun (WGS) entry which is preliminary data.</text>
</comment>
<protein>
    <submittedName>
        <fullName evidence="1">CRISPR-associated protein</fullName>
    </submittedName>
</protein>
<keyword evidence="2" id="KW-1185">Reference proteome</keyword>
<name>A0A139X6R9_9CYAN</name>
<evidence type="ECO:0000313" key="1">
    <source>
        <dbReference type="EMBL" id="KYC40380.1"/>
    </source>
</evidence>
<dbReference type="InterPro" id="IPR023816">
    <property type="entry name" value="CRISPR-assoc_CYA0889"/>
</dbReference>
<dbReference type="Proteomes" id="UP000076925">
    <property type="component" value="Unassembled WGS sequence"/>
</dbReference>
<sequence>MKREVFNYPPSVEVLKLLTPGSLKQHLAKAVRLWVILRSIYGDDVDEVKLDLGEEFTFLQWRDLFFLDAAKQHMRDRIPGLHNEECRCATKLTEWLFASSLSSLRIEENQWSQSFQKYYSIKPDELQNLLLEGMINNSTEKSQQNEDSVTTSNSQKSQRFSKFLSDGRLFAVTSRNLKANDFQSLVKLGWLRKANDKGIESQDKYLKVENFPEGFLSRLEKTEISYNQFTNEELSAFNNSLAQPINGVQRFFIHAEYIVHAKRTDDIESLQERLKKLWQQDNIPLVKLTYQSVKLYQKTVDCIVYPVCIYYYQRAPYLFAYGQIPKQEQENSWSKIDWYDYRLDRILKLDELSKSLEDANIPKHFVDKCQGKYPPTPDEIKEKMSDAWGFDIYQPQELLVLKFDRYFYANNIKGTEREEMFAKISYQQVEKFVKTHTASASAEQRYLLSTLQSRSDKNIYCKVYYRANDNNIVMRLRAWGPNVEVILPWDLRQRMTKEIEATYKLYK</sequence>
<reference evidence="1 2" key="1">
    <citation type="journal article" date="2013" name="Genome Biol. Evol.">
        <title>Genomes of Stigonematalean cyanobacteria (subsection V) and the evolution of oxygenic photosynthesis from prokaryotes to plastids.</title>
        <authorList>
            <person name="Dagan T."/>
            <person name="Roettger M."/>
            <person name="Stucken K."/>
            <person name="Landan G."/>
            <person name="Koch R."/>
            <person name="Major P."/>
            <person name="Gould S.B."/>
            <person name="Goremykin V.V."/>
            <person name="Rippka R."/>
            <person name="Tandeau de Marsac N."/>
            <person name="Gugger M."/>
            <person name="Lockhart P.J."/>
            <person name="Allen J.F."/>
            <person name="Brune I."/>
            <person name="Maus I."/>
            <person name="Puhler A."/>
            <person name="Martin W.F."/>
        </authorList>
    </citation>
    <scope>NUCLEOTIDE SEQUENCE [LARGE SCALE GENOMIC DNA]</scope>
    <source>
        <strain evidence="1 2">PCC 7110</strain>
    </source>
</reference>
<dbReference type="EMBL" id="ANNX02000029">
    <property type="protein sequence ID" value="KYC40380.1"/>
    <property type="molecule type" value="Genomic_DNA"/>
</dbReference>
<dbReference type="NCBIfam" id="TIGR03985">
    <property type="entry name" value="TIGR03985 family CRISPR-associated protein"/>
    <property type="match status" value="1"/>
</dbReference>
<dbReference type="STRING" id="128403.WA1_26565"/>
<organism evidence="1 2">
    <name type="scientific">Scytonema hofmannii PCC 7110</name>
    <dbReference type="NCBI Taxonomy" id="128403"/>
    <lineage>
        <taxon>Bacteria</taxon>
        <taxon>Bacillati</taxon>
        <taxon>Cyanobacteriota</taxon>
        <taxon>Cyanophyceae</taxon>
        <taxon>Nostocales</taxon>
        <taxon>Scytonemataceae</taxon>
        <taxon>Scytonema</taxon>
    </lineage>
</organism>
<dbReference type="RefSeq" id="WP_017746856.1">
    <property type="nucleotide sequence ID" value="NZ_KQ976354.1"/>
</dbReference>